<dbReference type="InterPro" id="IPR036396">
    <property type="entry name" value="Cyt_P450_sf"/>
</dbReference>
<keyword evidence="3" id="KW-0560">Oxidoreductase</keyword>
<evidence type="ECO:0000313" key="6">
    <source>
        <dbReference type="Proteomes" id="UP001417504"/>
    </source>
</evidence>
<dbReference type="GO" id="GO:0020037">
    <property type="term" value="F:heme binding"/>
    <property type="evidence" value="ECO:0007669"/>
    <property type="project" value="InterPro"/>
</dbReference>
<dbReference type="PANTHER" id="PTHR24296">
    <property type="entry name" value="CYTOCHROME P450"/>
    <property type="match status" value="1"/>
</dbReference>
<evidence type="ECO:0000313" key="5">
    <source>
        <dbReference type="EMBL" id="KAK9103507.1"/>
    </source>
</evidence>
<dbReference type="Proteomes" id="UP001417504">
    <property type="component" value="Unassembled WGS sequence"/>
</dbReference>
<dbReference type="GO" id="GO:0044550">
    <property type="term" value="P:secondary metabolite biosynthetic process"/>
    <property type="evidence" value="ECO:0007669"/>
    <property type="project" value="UniProtKB-ARBA"/>
</dbReference>
<evidence type="ECO:0008006" key="7">
    <source>
        <dbReference type="Google" id="ProtNLM"/>
    </source>
</evidence>
<dbReference type="Pfam" id="PF00067">
    <property type="entry name" value="p450"/>
    <property type="match status" value="1"/>
</dbReference>
<evidence type="ECO:0000256" key="1">
    <source>
        <dbReference type="ARBA" id="ARBA00010617"/>
    </source>
</evidence>
<dbReference type="SUPFAM" id="SSF48264">
    <property type="entry name" value="Cytochrome P450"/>
    <property type="match status" value="1"/>
</dbReference>
<dbReference type="EMBL" id="JBBNAE010000008">
    <property type="protein sequence ID" value="KAK9103507.1"/>
    <property type="molecule type" value="Genomic_DNA"/>
</dbReference>
<evidence type="ECO:0000256" key="4">
    <source>
        <dbReference type="ARBA" id="ARBA00023004"/>
    </source>
</evidence>
<reference evidence="5 6" key="1">
    <citation type="submission" date="2024-01" db="EMBL/GenBank/DDBJ databases">
        <title>Genome assemblies of Stephania.</title>
        <authorList>
            <person name="Yang L."/>
        </authorList>
    </citation>
    <scope>NUCLEOTIDE SEQUENCE [LARGE SCALE GENOMIC DNA]</scope>
    <source>
        <strain evidence="5">QJT</strain>
        <tissue evidence="5">Leaf</tissue>
    </source>
</reference>
<dbReference type="GO" id="GO:0004497">
    <property type="term" value="F:monooxygenase activity"/>
    <property type="evidence" value="ECO:0007669"/>
    <property type="project" value="InterPro"/>
</dbReference>
<dbReference type="InterPro" id="IPR001128">
    <property type="entry name" value="Cyt_P450"/>
</dbReference>
<proteinExistence type="inferred from homology"/>
<dbReference type="AlphaFoldDB" id="A0AAP0F429"/>
<comment type="similarity">
    <text evidence="1">Belongs to the cytochrome P450 family.</text>
</comment>
<accession>A0AAP0F429</accession>
<organism evidence="5 6">
    <name type="scientific">Stephania japonica</name>
    <dbReference type="NCBI Taxonomy" id="461633"/>
    <lineage>
        <taxon>Eukaryota</taxon>
        <taxon>Viridiplantae</taxon>
        <taxon>Streptophyta</taxon>
        <taxon>Embryophyta</taxon>
        <taxon>Tracheophyta</taxon>
        <taxon>Spermatophyta</taxon>
        <taxon>Magnoliopsida</taxon>
        <taxon>Ranunculales</taxon>
        <taxon>Menispermaceae</taxon>
        <taxon>Menispermoideae</taxon>
        <taxon>Cissampelideae</taxon>
        <taxon>Stephania</taxon>
    </lineage>
</organism>
<evidence type="ECO:0000256" key="3">
    <source>
        <dbReference type="ARBA" id="ARBA00023002"/>
    </source>
</evidence>
<comment type="caution">
    <text evidence="5">The sequence shown here is derived from an EMBL/GenBank/DDBJ whole genome shotgun (WGS) entry which is preliminary data.</text>
</comment>
<dbReference type="GO" id="GO:0005506">
    <property type="term" value="F:iron ion binding"/>
    <property type="evidence" value="ECO:0007669"/>
    <property type="project" value="InterPro"/>
</dbReference>
<protein>
    <recommendedName>
        <fullName evidence="7">Cytochrome P450</fullName>
    </recommendedName>
</protein>
<keyword evidence="2" id="KW-0479">Metal-binding</keyword>
<dbReference type="Gene3D" id="1.10.630.10">
    <property type="entry name" value="Cytochrome P450"/>
    <property type="match status" value="2"/>
</dbReference>
<gene>
    <name evidence="5" type="ORF">Sjap_020761</name>
</gene>
<name>A0AAP0F429_9MAGN</name>
<sequence>MKSTMDSIFKVAFGVELDSICRSSVEGTTFANAFDDSSTVTPRRYVDVSWKIKRWLNIGAEAKLKKNIQVIDAFVQELINRKIEQASSSKLDDRDNDNSHMKKDNAEKYRPERWLNDDEVFQSVSPFKFPVFQAGPRICLEKEFSYRQMKIFSAVLLGCFTFKLSDEKRSVNYRTMINIRIDGGLHLHAFPRS</sequence>
<dbReference type="GO" id="GO:0016705">
    <property type="term" value="F:oxidoreductase activity, acting on paired donors, with incorporation or reduction of molecular oxygen"/>
    <property type="evidence" value="ECO:0007669"/>
    <property type="project" value="InterPro"/>
</dbReference>
<keyword evidence="6" id="KW-1185">Reference proteome</keyword>
<keyword evidence="4" id="KW-0408">Iron</keyword>
<evidence type="ECO:0000256" key="2">
    <source>
        <dbReference type="ARBA" id="ARBA00022723"/>
    </source>
</evidence>